<feature type="coiled-coil region" evidence="1">
    <location>
        <begin position="318"/>
        <end position="385"/>
    </location>
</feature>
<name>A0A1D9Q6P7_SCLS1</name>
<dbReference type="AlphaFoldDB" id="A0A1D9Q6P7"/>
<protein>
    <submittedName>
        <fullName evidence="3">Uncharacterized protein</fullName>
    </submittedName>
</protein>
<organism evidence="3 4">
    <name type="scientific">Sclerotinia sclerotiorum (strain ATCC 18683 / 1980 / Ss-1)</name>
    <name type="common">White mold</name>
    <name type="synonym">Whetzelinia sclerotiorum</name>
    <dbReference type="NCBI Taxonomy" id="665079"/>
    <lineage>
        <taxon>Eukaryota</taxon>
        <taxon>Fungi</taxon>
        <taxon>Dikarya</taxon>
        <taxon>Ascomycota</taxon>
        <taxon>Pezizomycotina</taxon>
        <taxon>Leotiomycetes</taxon>
        <taxon>Helotiales</taxon>
        <taxon>Sclerotiniaceae</taxon>
        <taxon>Sclerotinia</taxon>
    </lineage>
</organism>
<dbReference type="PANTHER" id="PTHR37490">
    <property type="entry name" value="EXPRESSED PROTEIN"/>
    <property type="match status" value="1"/>
</dbReference>
<evidence type="ECO:0000313" key="4">
    <source>
        <dbReference type="Proteomes" id="UP000177798"/>
    </source>
</evidence>
<reference evidence="4" key="1">
    <citation type="journal article" date="2017" name="Genome Biol. Evol.">
        <title>The complete genome sequence of the phytopathogenic fungus Sclerotinia sclerotiorum reveals insights into the genome architecture of broad host range pathogens.</title>
        <authorList>
            <person name="Derbyshire M."/>
            <person name="Denton-Giles M."/>
            <person name="Hegedus D."/>
            <person name="Seifbarghy S."/>
            <person name="Rollins J."/>
            <person name="van Kan J."/>
            <person name="Seidl M.F."/>
            <person name="Faino L."/>
            <person name="Mbengue M."/>
            <person name="Navaud O."/>
            <person name="Raffaele S."/>
            <person name="Hammond-Kosack K."/>
            <person name="Heard S."/>
            <person name="Oliver R."/>
        </authorList>
    </citation>
    <scope>NUCLEOTIDE SEQUENCE [LARGE SCALE GENOMIC DNA]</scope>
    <source>
        <strain evidence="4">ATCC 18683 / 1980 / Ss-1</strain>
    </source>
</reference>
<dbReference type="OrthoDB" id="426718at2759"/>
<evidence type="ECO:0000256" key="2">
    <source>
        <dbReference type="SAM" id="MobiDB-lite"/>
    </source>
</evidence>
<accession>A0A1D9Q6P7</accession>
<sequence length="410" mass="48320">MPFPKKLIPITSILTATFLFLLFKPLFLHTQWIPTKPSEIETNPRHKEIKTYSNKWRTAHETQKPIYFHPGIVKPYPAQYSKALVIASTTSEDVDWIRENFENDTSIQYTIYTADDPSAEYHPPKNKGHEVMIYLSYIIENYNHLSDVSIFMHSHQTTWHNNELLDLDSAQMISRLSSERVIREGYMNLRCHWHPGCPDWMHPGIVEEDDNKQEQTIMARAWVELFPLEPVPNVLAQPCCAQFAVSKERIRTLPLARYIFYRDWLLRTDLSDFISGRVWEYIWQFVFSGQTILCPKEHICYCDGYGICFGGEMEYQAYLDKQSEKENLKIEIEEWDIRNEEMQNLIDEGREEEIATLEKPDPMIKEKLEKEIDEIQRWLEVSKEEAMQRGDVAPNRAKEAGREWKDGDGF</sequence>
<dbReference type="VEuPathDB" id="FungiDB:sscle_06g053770"/>
<feature type="region of interest" description="Disordered" evidence="2">
    <location>
        <begin position="388"/>
        <end position="410"/>
    </location>
</feature>
<evidence type="ECO:0000256" key="1">
    <source>
        <dbReference type="SAM" id="Coils"/>
    </source>
</evidence>
<dbReference type="OMA" id="SWIIDNY"/>
<dbReference type="PANTHER" id="PTHR37490:SF3">
    <property type="entry name" value="DUF3431 DOMAIN CONTAINING PROTEIN"/>
    <property type="match status" value="1"/>
</dbReference>
<proteinExistence type="predicted"/>
<feature type="compositionally biased region" description="Basic and acidic residues" evidence="2">
    <location>
        <begin position="396"/>
        <end position="410"/>
    </location>
</feature>
<dbReference type="KEGG" id="ssl:SS1G_12564"/>
<keyword evidence="1" id="KW-0175">Coiled coil</keyword>
<dbReference type="Pfam" id="PF11913">
    <property type="entry name" value="DUF3431"/>
    <property type="match status" value="1"/>
</dbReference>
<dbReference type="EMBL" id="CP017819">
    <property type="protein sequence ID" value="APA10607.1"/>
    <property type="molecule type" value="Genomic_DNA"/>
</dbReference>
<dbReference type="Proteomes" id="UP000177798">
    <property type="component" value="Chromosome 6"/>
</dbReference>
<dbReference type="RefSeq" id="XP_001586577.1">
    <property type="nucleotide sequence ID" value="XM_001586527.1"/>
</dbReference>
<evidence type="ECO:0000313" key="3">
    <source>
        <dbReference type="EMBL" id="APA10607.1"/>
    </source>
</evidence>
<gene>
    <name evidence="3" type="ORF">sscle_06g053770</name>
</gene>
<dbReference type="InterPro" id="IPR021838">
    <property type="entry name" value="DUF3431"/>
</dbReference>